<feature type="transmembrane region" description="Helical" evidence="1">
    <location>
        <begin position="12"/>
        <end position="31"/>
    </location>
</feature>
<feature type="transmembrane region" description="Helical" evidence="1">
    <location>
        <begin position="273"/>
        <end position="290"/>
    </location>
</feature>
<gene>
    <name evidence="3" type="ORF">FCM35_KLT17086</name>
</gene>
<dbReference type="EMBL" id="SWLB01000005">
    <property type="protein sequence ID" value="KAF3338249.1"/>
    <property type="molecule type" value="Genomic_DNA"/>
</dbReference>
<dbReference type="Pfam" id="PF04987">
    <property type="entry name" value="PigN"/>
    <property type="match status" value="1"/>
</dbReference>
<keyword evidence="1" id="KW-0472">Membrane</keyword>
<feature type="transmembrane region" description="Helical" evidence="1">
    <location>
        <begin position="348"/>
        <end position="367"/>
    </location>
</feature>
<dbReference type="PANTHER" id="PTHR12250:SF0">
    <property type="entry name" value="GPI ETHANOLAMINE PHOSPHATE TRANSFERASE 1"/>
    <property type="match status" value="1"/>
</dbReference>
<comment type="function">
    <text evidence="1">Ethanolamine phosphate transferase involved in glycosylphosphatidylinositol-anchor biosynthesis. Transfers ethanolamine phosphate to the first alpha-1,4-linked mannose of the glycosylphosphatidylinositol precursor of GPI-anchor.</text>
</comment>
<keyword evidence="4" id="KW-1185">Reference proteome</keyword>
<dbReference type="UniPathway" id="UPA00196"/>
<comment type="caution">
    <text evidence="1">Lacks conserved residue(s) required for the propagation of feature annotation.</text>
</comment>
<dbReference type="Proteomes" id="UP000623129">
    <property type="component" value="Unassembled WGS sequence"/>
</dbReference>
<name>A0A833VZ82_9POAL</name>
<dbReference type="InterPro" id="IPR017852">
    <property type="entry name" value="GPI_EtnP_transferase_1_C"/>
</dbReference>
<feature type="transmembrane region" description="Helical" evidence="1">
    <location>
        <begin position="249"/>
        <end position="267"/>
    </location>
</feature>
<feature type="transmembrane region" description="Helical" evidence="1">
    <location>
        <begin position="311"/>
        <end position="328"/>
    </location>
</feature>
<accession>A0A833VZ82</accession>
<keyword evidence="1" id="KW-0812">Transmembrane</keyword>
<dbReference type="GO" id="GO:0006506">
    <property type="term" value="P:GPI anchor biosynthetic process"/>
    <property type="evidence" value="ECO:0007669"/>
    <property type="project" value="UniProtKB-UniPathway"/>
</dbReference>
<evidence type="ECO:0000256" key="1">
    <source>
        <dbReference type="RuleBase" id="RU367138"/>
    </source>
</evidence>
<proteinExistence type="inferred from homology"/>
<dbReference type="GO" id="GO:0005789">
    <property type="term" value="C:endoplasmic reticulum membrane"/>
    <property type="evidence" value="ECO:0007669"/>
    <property type="project" value="UniProtKB-SubCell"/>
</dbReference>
<reference evidence="3" key="1">
    <citation type="submission" date="2020-01" db="EMBL/GenBank/DDBJ databases">
        <title>Genome sequence of Kobresia littledalei, the first chromosome-level genome in the family Cyperaceae.</title>
        <authorList>
            <person name="Qu G."/>
        </authorList>
    </citation>
    <scope>NUCLEOTIDE SEQUENCE</scope>
    <source>
        <strain evidence="3">C.B.Clarke</strain>
        <tissue evidence="3">Leaf</tissue>
    </source>
</reference>
<keyword evidence="1" id="KW-1133">Transmembrane helix</keyword>
<dbReference type="AlphaFoldDB" id="A0A833VZ82"/>
<protein>
    <recommendedName>
        <fullName evidence="1">GPI ethanolamine phosphate transferase 1</fullName>
        <ecNumber evidence="1">2.-.-.-</ecNumber>
    </recommendedName>
</protein>
<organism evidence="3 4">
    <name type="scientific">Carex littledalei</name>
    <dbReference type="NCBI Taxonomy" id="544730"/>
    <lineage>
        <taxon>Eukaryota</taxon>
        <taxon>Viridiplantae</taxon>
        <taxon>Streptophyta</taxon>
        <taxon>Embryophyta</taxon>
        <taxon>Tracheophyta</taxon>
        <taxon>Spermatophyta</taxon>
        <taxon>Magnoliopsida</taxon>
        <taxon>Liliopsida</taxon>
        <taxon>Poales</taxon>
        <taxon>Cyperaceae</taxon>
        <taxon>Cyperoideae</taxon>
        <taxon>Cariceae</taxon>
        <taxon>Carex</taxon>
        <taxon>Carex subgen. Euthyceras</taxon>
    </lineage>
</organism>
<comment type="caution">
    <text evidence="3">The sequence shown here is derived from an EMBL/GenBank/DDBJ whole genome shotgun (WGS) entry which is preliminary data.</text>
</comment>
<comment type="similarity">
    <text evidence="1">Belongs to the PIGG/PIGN/PIGO family. PIGN subfamily.</text>
</comment>
<dbReference type="EC" id="2.-.-.-" evidence="1"/>
<evidence type="ECO:0000313" key="4">
    <source>
        <dbReference type="Proteomes" id="UP000623129"/>
    </source>
</evidence>
<keyword evidence="1" id="KW-0337">GPI-anchor biosynthesis</keyword>
<feature type="transmembrane region" description="Helical" evidence="1">
    <location>
        <begin position="203"/>
        <end position="226"/>
    </location>
</feature>
<keyword evidence="1 3" id="KW-0808">Transferase</keyword>
<feature type="domain" description="GPI ethanolamine phosphate transferase 1 C-terminal" evidence="2">
    <location>
        <begin position="194"/>
        <end position="331"/>
    </location>
</feature>
<dbReference type="PANTHER" id="PTHR12250">
    <property type="entry name" value="PHOSPHATIDYLINOSITOL GLYCAN, CLASS N"/>
    <property type="match status" value="1"/>
</dbReference>
<dbReference type="GO" id="GO:0051377">
    <property type="term" value="F:mannose-ethanolamine phosphotransferase activity"/>
    <property type="evidence" value="ECO:0007669"/>
    <property type="project" value="UniProtKB-UniRule"/>
</dbReference>
<evidence type="ECO:0000313" key="3">
    <source>
        <dbReference type="EMBL" id="KAF3338249.1"/>
    </source>
</evidence>
<keyword evidence="1" id="KW-0256">Endoplasmic reticulum</keyword>
<comment type="pathway">
    <text evidence="1">Glycolipid biosynthesis; glycosylphosphatidylinositol-anchor biosynthesis.</text>
</comment>
<dbReference type="InterPro" id="IPR007070">
    <property type="entry name" value="GPI_EtnP_transferase_1"/>
</dbReference>
<evidence type="ECO:0000259" key="2">
    <source>
        <dbReference type="Pfam" id="PF04987"/>
    </source>
</evidence>
<dbReference type="OrthoDB" id="2748310at2759"/>
<comment type="subcellular location">
    <subcellularLocation>
        <location evidence="1">Endoplasmic reticulum membrane</location>
        <topology evidence="1">Multi-pass membrane protein</topology>
    </subcellularLocation>
</comment>
<sequence>MSASRRRERWLVALGVALHAVYMLSIFDIYFKTPIVHGMDPVHPRLPAPANRLVLLVDDGFRFVDDHKHGTTPDEWGLHGIERLDVNQADIAPLMATLVGLPCPVNSVGSLPKQYLNLNKEEEVEAVLANSKQILNQFLRKSQLKQQSSLYFKPFKPLENYQFILQEIENSILARDFSTAIRQSETLKELALSGFHYFQTYDWHMLMTVITLGYLGWMVNLIIHVVKSYTSFPRNLIAKKPDATGSSETVYIGGCILAGLISFLLFLEKSPPLYHAYFLMTTFLWTRIMRDFQFLKALCGELSKMPFISHFKLLATSCLSIFVLEFLIGNFTPGAFSWPVWWAQYEAVFYGAFALVLTGWILIESAFSYSKEKNSSRFGTLVGNTDERYLELADLRVRVFDMTNRQINNSLWSLECFEVSPSRNKYF</sequence>